<dbReference type="RefSeq" id="WP_159545713.1">
    <property type="nucleotide sequence ID" value="NZ_CP047156.1"/>
</dbReference>
<dbReference type="AlphaFoldDB" id="A0A7L4YQK5"/>
<dbReference type="Proteomes" id="UP000463857">
    <property type="component" value="Chromosome"/>
</dbReference>
<dbReference type="GO" id="GO:0004300">
    <property type="term" value="F:enoyl-CoA hydratase activity"/>
    <property type="evidence" value="ECO:0007669"/>
    <property type="project" value="UniProtKB-EC"/>
</dbReference>
<keyword evidence="3 5" id="KW-0456">Lyase</keyword>
<dbReference type="InterPro" id="IPR001753">
    <property type="entry name" value="Enoyl-CoA_hydra/iso"/>
</dbReference>
<dbReference type="EC" id="4.2.1.17" evidence="5"/>
<evidence type="ECO:0000313" key="6">
    <source>
        <dbReference type="Proteomes" id="UP000463857"/>
    </source>
</evidence>
<dbReference type="InParanoid" id="A0A7L4YQK5"/>
<dbReference type="InterPro" id="IPR029045">
    <property type="entry name" value="ClpP/crotonase-like_dom_sf"/>
</dbReference>
<dbReference type="FunCoup" id="A0A7L4YQK5">
    <property type="interactions" value="44"/>
</dbReference>
<protein>
    <submittedName>
        <fullName evidence="5">Enoyl-CoA hydratase</fullName>
        <ecNumber evidence="5">4.2.1.17</ecNumber>
    </submittedName>
</protein>
<dbReference type="GO" id="GO:0006635">
    <property type="term" value="P:fatty acid beta-oxidation"/>
    <property type="evidence" value="ECO:0007669"/>
    <property type="project" value="TreeGrafter"/>
</dbReference>
<dbReference type="NCBIfam" id="NF005891">
    <property type="entry name" value="PRK07854.1"/>
    <property type="match status" value="1"/>
</dbReference>
<evidence type="ECO:0000313" key="5">
    <source>
        <dbReference type="EMBL" id="QHC00837.1"/>
    </source>
</evidence>
<reference evidence="5 6" key="1">
    <citation type="journal article" date="2018" name="Int. J. Syst. Evol. Microbiol.">
        <title>Epidermidibacterium keratini gen. nov., sp. nov., a member of the family Sporichthyaceae, isolated from keratin epidermis.</title>
        <authorList>
            <person name="Lee D.G."/>
            <person name="Trujillo M.E."/>
            <person name="Kang S."/>
            <person name="Nam J.J."/>
            <person name="Kim Y.J."/>
        </authorList>
    </citation>
    <scope>NUCLEOTIDE SEQUENCE [LARGE SCALE GENOMIC DNA]</scope>
    <source>
        <strain evidence="5 6">EPI-7</strain>
    </source>
</reference>
<name>A0A7L4YQK5_9ACTN</name>
<accession>A0A7L4YQK5</accession>
<dbReference type="EMBL" id="CP047156">
    <property type="protein sequence ID" value="QHC00837.1"/>
    <property type="molecule type" value="Genomic_DNA"/>
</dbReference>
<dbReference type="Pfam" id="PF00378">
    <property type="entry name" value="ECH_1"/>
    <property type="match status" value="1"/>
</dbReference>
<dbReference type="OrthoDB" id="3569436at2"/>
<organism evidence="5 6">
    <name type="scientific">Epidermidibacterium keratini</name>
    <dbReference type="NCBI Taxonomy" id="1891644"/>
    <lineage>
        <taxon>Bacteria</taxon>
        <taxon>Bacillati</taxon>
        <taxon>Actinomycetota</taxon>
        <taxon>Actinomycetes</taxon>
        <taxon>Sporichthyales</taxon>
        <taxon>Sporichthyaceae</taxon>
        <taxon>Epidermidibacterium</taxon>
    </lineage>
</organism>
<dbReference type="KEGG" id="eke:EK0264_11455"/>
<dbReference type="InterPro" id="IPR018376">
    <property type="entry name" value="Enoyl-CoA_hyd/isom_CS"/>
</dbReference>
<keyword evidence="2" id="KW-0443">Lipid metabolism</keyword>
<evidence type="ECO:0000256" key="1">
    <source>
        <dbReference type="ARBA" id="ARBA00005254"/>
    </source>
</evidence>
<dbReference type="CDD" id="cd06558">
    <property type="entry name" value="crotonase-like"/>
    <property type="match status" value="1"/>
</dbReference>
<proteinExistence type="inferred from homology"/>
<comment type="similarity">
    <text evidence="1 4">Belongs to the enoyl-CoA hydratase/isomerase family.</text>
</comment>
<evidence type="ECO:0000256" key="4">
    <source>
        <dbReference type="RuleBase" id="RU003707"/>
    </source>
</evidence>
<sequence>MLTHHDEGDVAVITLNRPDRRNALNVELCDMLGETIHAKVARGARAIVITGEGSAFCSGADLDAVYGDAFLTSLYGMFAKIRSAPMPVIAAVNGPAIGAGTQLALACDLRMVDDRAVFAVPTARNGLVVDPWTIRRLTELAGGGPARRLLLGAGQLDRDEALQCGLADHAGPISDAIEWASEIATFAPMSLAYSKKVLNNPSLPEDDEDLRAEFLACFASEDVAEGRKARSEKRTPRFTGR</sequence>
<dbReference type="PANTHER" id="PTHR11941:SF169">
    <property type="entry name" value="(7AS)-7A-METHYL-1,5-DIOXO-2,3,5,6,7,7A-HEXAHYDRO-1H-INDENE-CARBOXYL-COA HYDROLASE"/>
    <property type="match status" value="1"/>
</dbReference>
<keyword evidence="6" id="KW-1185">Reference proteome</keyword>
<dbReference type="Gene3D" id="3.90.226.10">
    <property type="entry name" value="2-enoyl-CoA Hydratase, Chain A, domain 1"/>
    <property type="match status" value="1"/>
</dbReference>
<gene>
    <name evidence="5" type="ORF">EK0264_11455</name>
</gene>
<evidence type="ECO:0000256" key="2">
    <source>
        <dbReference type="ARBA" id="ARBA00023098"/>
    </source>
</evidence>
<dbReference type="PROSITE" id="PS00166">
    <property type="entry name" value="ENOYL_COA_HYDRATASE"/>
    <property type="match status" value="1"/>
</dbReference>
<dbReference type="SUPFAM" id="SSF52096">
    <property type="entry name" value="ClpP/crotonase"/>
    <property type="match status" value="1"/>
</dbReference>
<dbReference type="PANTHER" id="PTHR11941">
    <property type="entry name" value="ENOYL-COA HYDRATASE-RELATED"/>
    <property type="match status" value="1"/>
</dbReference>
<evidence type="ECO:0000256" key="3">
    <source>
        <dbReference type="ARBA" id="ARBA00023239"/>
    </source>
</evidence>